<protein>
    <recommendedName>
        <fullName evidence="1">Toxin CdiA-like helical domain-containing protein</fullName>
    </recommendedName>
</protein>
<comment type="caution">
    <text evidence="2">The sequence shown here is derived from an EMBL/GenBank/DDBJ whole genome shotgun (WGS) entry which is preliminary data.</text>
</comment>
<organism evidence="2 3">
    <name type="scientific">Providencia huaxiensis</name>
    <dbReference type="NCBI Taxonomy" id="2027290"/>
    <lineage>
        <taxon>Bacteria</taxon>
        <taxon>Pseudomonadati</taxon>
        <taxon>Pseudomonadota</taxon>
        <taxon>Gammaproteobacteria</taxon>
        <taxon>Enterobacterales</taxon>
        <taxon>Morganellaceae</taxon>
        <taxon>Providencia</taxon>
    </lineage>
</organism>
<dbReference type="InterPro" id="IPR048745">
    <property type="entry name" value="CdiA_helical"/>
</dbReference>
<dbReference type="InterPro" id="IPR039380">
    <property type="entry name" value="Toxin-ParB-like"/>
</dbReference>
<name>A0ABU2IU29_9GAMM</name>
<dbReference type="Pfam" id="PF21483">
    <property type="entry name" value="CdiA_helical"/>
    <property type="match status" value="1"/>
</dbReference>
<evidence type="ECO:0000313" key="2">
    <source>
        <dbReference type="EMBL" id="MDT0132572.1"/>
    </source>
</evidence>
<keyword evidence="3" id="KW-1185">Reference proteome</keyword>
<gene>
    <name evidence="2" type="ORF">NLX89_04325</name>
</gene>
<feature type="domain" description="Toxin CdiA-like helical" evidence="1">
    <location>
        <begin position="1"/>
        <end position="46"/>
    </location>
</feature>
<dbReference type="CDD" id="cd16392">
    <property type="entry name" value="toxin-ParB"/>
    <property type="match status" value="1"/>
</dbReference>
<dbReference type="EMBL" id="JANAVW010000001">
    <property type="protein sequence ID" value="MDT0132572.1"/>
    <property type="molecule type" value="Genomic_DNA"/>
</dbReference>
<dbReference type="RefSeq" id="WP_102139490.1">
    <property type="nucleotide sequence ID" value="NZ_CP145912.1"/>
</dbReference>
<evidence type="ECO:0000313" key="3">
    <source>
        <dbReference type="Proteomes" id="UP001252207"/>
    </source>
</evidence>
<dbReference type="Proteomes" id="UP001252207">
    <property type="component" value="Unassembled WGS sequence"/>
</dbReference>
<accession>A0ABU2IU29</accession>
<proteinExistence type="predicted"/>
<reference evidence="2 3" key="1">
    <citation type="submission" date="2022-06" db="EMBL/GenBank/DDBJ databases">
        <title>Chromosome and plasmid sequencings of Enterobacteriales species co-exiting double carbapenemases.</title>
        <authorList>
            <person name="Fu Y."/>
        </authorList>
    </citation>
    <scope>NUCLEOTIDE SEQUENCE [LARGE SCALE GENOMIC DNA]</scope>
    <source>
        <strain evidence="2 3">21030615019</strain>
    </source>
</reference>
<evidence type="ECO:0000259" key="1">
    <source>
        <dbReference type="Pfam" id="PF21483"/>
    </source>
</evidence>
<dbReference type="Gene3D" id="6.10.140.1810">
    <property type="match status" value="1"/>
</dbReference>
<dbReference type="GeneID" id="89488936"/>
<sequence>MYWNSQDLNKINAKTPGWTKAAVLISDPEIQASVISLGWIGKQLIQKSVLTVSKLGSDEITLMIKSTQTGLKNPSQIDQMKIDMLSNNYRFTAPEGIIAGYVDKRGIHYISEGNHRMVAAKEIYVKTGDSQYINKLIENGRWTVVESAPAGAKPLPSRN</sequence>